<dbReference type="EMBL" id="JBICZW010000006">
    <property type="protein sequence ID" value="MFG3189790.1"/>
    <property type="molecule type" value="Genomic_DNA"/>
</dbReference>
<dbReference type="Gene3D" id="1.10.10.10">
    <property type="entry name" value="Winged helix-like DNA-binding domain superfamily/Winged helix DNA-binding domain"/>
    <property type="match status" value="1"/>
</dbReference>
<protein>
    <submittedName>
        <fullName evidence="3">Helix-turn-helix transcriptional regulator</fullName>
    </submittedName>
</protein>
<gene>
    <name evidence="3" type="ORF">ACGFYS_12670</name>
</gene>
<feature type="domain" description="HTH luxR-type" evidence="2">
    <location>
        <begin position="237"/>
        <end position="294"/>
    </location>
</feature>
<organism evidence="3 4">
    <name type="scientific">Streptomyces omiyaensis</name>
    <dbReference type="NCBI Taxonomy" id="68247"/>
    <lineage>
        <taxon>Bacteria</taxon>
        <taxon>Bacillati</taxon>
        <taxon>Actinomycetota</taxon>
        <taxon>Actinomycetes</taxon>
        <taxon>Kitasatosporales</taxon>
        <taxon>Streptomycetaceae</taxon>
        <taxon>Streptomyces</taxon>
    </lineage>
</organism>
<evidence type="ECO:0000313" key="4">
    <source>
        <dbReference type="Proteomes" id="UP001604282"/>
    </source>
</evidence>
<keyword evidence="4" id="KW-1185">Reference proteome</keyword>
<dbReference type="InterPro" id="IPR000792">
    <property type="entry name" value="Tscrpt_reg_LuxR_C"/>
</dbReference>
<evidence type="ECO:0000313" key="3">
    <source>
        <dbReference type="EMBL" id="MFG3189790.1"/>
    </source>
</evidence>
<dbReference type="InterPro" id="IPR016032">
    <property type="entry name" value="Sig_transdc_resp-reg_C-effctor"/>
</dbReference>
<feature type="region of interest" description="Disordered" evidence="1">
    <location>
        <begin position="107"/>
        <end position="142"/>
    </location>
</feature>
<accession>A0ABW7BQK3</accession>
<comment type="caution">
    <text evidence="3">The sequence shown here is derived from an EMBL/GenBank/DDBJ whole genome shotgun (WGS) entry which is preliminary data.</text>
</comment>
<sequence>MSSAHGTQPRQTAGAAAATPSHPSDAVTDLALRNRFADLQAELRRADDSLTRVLTQWRPESVRAEELLVEFVEGRTAQALRLNALEYAARRSLCVFQSGANAVAPVPTTLSEDAGEEERSMPEGDSGADLRGEEPADDEELPLRRDGNTVAAYRVVVDRAFLTEPAALRALDERLLLGHRVRVVDHPLTKLVVADEETAMVQVEPGRSVVLRPPLVALVTELFESVWRRSRPYLREDGDLDPTDRKLLQLMLSGLTDAATAHQLGSSPRTVQRRLRALMDVAGVSSRVQLGWYAMRNNWV</sequence>
<feature type="compositionally biased region" description="Polar residues" evidence="1">
    <location>
        <begin position="1"/>
        <end position="11"/>
    </location>
</feature>
<evidence type="ECO:0000259" key="2">
    <source>
        <dbReference type="SMART" id="SM00421"/>
    </source>
</evidence>
<reference evidence="3 4" key="1">
    <citation type="submission" date="2024-10" db="EMBL/GenBank/DDBJ databases">
        <title>The Natural Products Discovery Center: Release of the First 8490 Sequenced Strains for Exploring Actinobacteria Biosynthetic Diversity.</title>
        <authorList>
            <person name="Kalkreuter E."/>
            <person name="Kautsar S.A."/>
            <person name="Yang D."/>
            <person name="Bader C.D."/>
            <person name="Teijaro C.N."/>
            <person name="Fluegel L."/>
            <person name="Davis C.M."/>
            <person name="Simpson J.R."/>
            <person name="Lauterbach L."/>
            <person name="Steele A.D."/>
            <person name="Gui C."/>
            <person name="Meng S."/>
            <person name="Li G."/>
            <person name="Viehrig K."/>
            <person name="Ye F."/>
            <person name="Su P."/>
            <person name="Kiefer A.F."/>
            <person name="Nichols A."/>
            <person name="Cepeda A.J."/>
            <person name="Yan W."/>
            <person name="Fan B."/>
            <person name="Jiang Y."/>
            <person name="Adhikari A."/>
            <person name="Zheng C.-J."/>
            <person name="Schuster L."/>
            <person name="Cowan T.M."/>
            <person name="Smanski M.J."/>
            <person name="Chevrette M.G."/>
            <person name="De Carvalho L.P.S."/>
            <person name="Shen B."/>
        </authorList>
    </citation>
    <scope>NUCLEOTIDE SEQUENCE [LARGE SCALE GENOMIC DNA]</scope>
    <source>
        <strain evidence="3 4">NPDC048229</strain>
    </source>
</reference>
<dbReference type="Proteomes" id="UP001604282">
    <property type="component" value="Unassembled WGS sequence"/>
</dbReference>
<dbReference type="SMART" id="SM00421">
    <property type="entry name" value="HTH_LUXR"/>
    <property type="match status" value="1"/>
</dbReference>
<proteinExistence type="predicted"/>
<evidence type="ECO:0000256" key="1">
    <source>
        <dbReference type="SAM" id="MobiDB-lite"/>
    </source>
</evidence>
<feature type="compositionally biased region" description="Basic and acidic residues" evidence="1">
    <location>
        <begin position="117"/>
        <end position="134"/>
    </location>
</feature>
<name>A0ABW7BQK3_9ACTN</name>
<dbReference type="RefSeq" id="WP_189848883.1">
    <property type="nucleotide sequence ID" value="NZ_BMVV01000005.1"/>
</dbReference>
<feature type="region of interest" description="Disordered" evidence="1">
    <location>
        <begin position="1"/>
        <end position="25"/>
    </location>
</feature>
<dbReference type="InterPro" id="IPR036388">
    <property type="entry name" value="WH-like_DNA-bd_sf"/>
</dbReference>
<dbReference type="SUPFAM" id="SSF46894">
    <property type="entry name" value="C-terminal effector domain of the bipartite response regulators"/>
    <property type="match status" value="1"/>
</dbReference>